<name>A0A8K0XSP9_9AGAR</name>
<dbReference type="OrthoDB" id="783096at2759"/>
<feature type="compositionally biased region" description="Low complexity" evidence="1">
    <location>
        <begin position="175"/>
        <end position="184"/>
    </location>
</feature>
<feature type="region of interest" description="Disordered" evidence="1">
    <location>
        <begin position="23"/>
        <end position="56"/>
    </location>
</feature>
<evidence type="ECO:0000259" key="2">
    <source>
        <dbReference type="Pfam" id="PF23153"/>
    </source>
</evidence>
<dbReference type="AlphaFoldDB" id="A0A8K0XSP9"/>
<feature type="domain" description="Aip3p/Bud6 N-terminal" evidence="2">
    <location>
        <begin position="59"/>
        <end position="166"/>
    </location>
</feature>
<evidence type="ECO:0000256" key="1">
    <source>
        <dbReference type="SAM" id="MobiDB-lite"/>
    </source>
</evidence>
<dbReference type="InterPro" id="IPR056279">
    <property type="entry name" value="Aip3p_Bud6_N"/>
</dbReference>
<feature type="region of interest" description="Disordered" evidence="1">
    <location>
        <begin position="175"/>
        <end position="198"/>
    </location>
</feature>
<dbReference type="EMBL" id="JAEVFJ010000006">
    <property type="protein sequence ID" value="KAH8103907.1"/>
    <property type="molecule type" value="Genomic_DNA"/>
</dbReference>
<reference evidence="3" key="1">
    <citation type="journal article" date="2021" name="New Phytol.">
        <title>Evolutionary innovations through gain and loss of genes in the ectomycorrhizal Boletales.</title>
        <authorList>
            <person name="Wu G."/>
            <person name="Miyauchi S."/>
            <person name="Morin E."/>
            <person name="Kuo A."/>
            <person name="Drula E."/>
            <person name="Varga T."/>
            <person name="Kohler A."/>
            <person name="Feng B."/>
            <person name="Cao Y."/>
            <person name="Lipzen A."/>
            <person name="Daum C."/>
            <person name="Hundley H."/>
            <person name="Pangilinan J."/>
            <person name="Johnson J."/>
            <person name="Barry K."/>
            <person name="LaButti K."/>
            <person name="Ng V."/>
            <person name="Ahrendt S."/>
            <person name="Min B."/>
            <person name="Choi I.G."/>
            <person name="Park H."/>
            <person name="Plett J.M."/>
            <person name="Magnuson J."/>
            <person name="Spatafora J.W."/>
            <person name="Nagy L.G."/>
            <person name="Henrissat B."/>
            <person name="Grigoriev I.V."/>
            <person name="Yang Z.L."/>
            <person name="Xu J."/>
            <person name="Martin F.M."/>
        </authorList>
    </citation>
    <scope>NUCLEOTIDE SEQUENCE</scope>
    <source>
        <strain evidence="3">KKN 215</strain>
    </source>
</reference>
<protein>
    <recommendedName>
        <fullName evidence="2">Aip3p/Bud6 N-terminal domain-containing protein</fullName>
    </recommendedName>
</protein>
<evidence type="ECO:0000313" key="4">
    <source>
        <dbReference type="Proteomes" id="UP000813824"/>
    </source>
</evidence>
<evidence type="ECO:0000313" key="3">
    <source>
        <dbReference type="EMBL" id="KAH8103907.1"/>
    </source>
</evidence>
<proteinExistence type="predicted"/>
<comment type="caution">
    <text evidence="3">The sequence shown here is derived from an EMBL/GenBank/DDBJ whole genome shotgun (WGS) entry which is preliminary data.</text>
</comment>
<gene>
    <name evidence="3" type="ORF">BXZ70DRAFT_1005464</name>
</gene>
<feature type="compositionally biased region" description="Basic and acidic residues" evidence="1">
    <location>
        <begin position="186"/>
        <end position="198"/>
    </location>
</feature>
<dbReference type="Proteomes" id="UP000813824">
    <property type="component" value="Unassembled WGS sequence"/>
</dbReference>
<accession>A0A8K0XSP9</accession>
<dbReference type="Pfam" id="PF23153">
    <property type="entry name" value="Aip3p_Bud6_N"/>
    <property type="match status" value="1"/>
</dbReference>
<keyword evidence="4" id="KW-1185">Reference proteome</keyword>
<sequence length="198" mass="21915">MPTPPPSYQQAVAMGHSTLVSSYSDSKYRGKSSRPVSHRPVVNTSMSYTPPSSPSDVPTAVSTLLGLTKQLQETLRLWSVCQASESQVSDAYILVGMQFNATVNAFARYHVDMSDLFYVPSELRDTLEICLGEDPCQRTLDRYMPAVRAIVYSLLQGLQSKQAPYRKAVEDARSLSSGSSYSGSPTDDRKLREFRRCG</sequence>
<organism evidence="3 4">
    <name type="scientific">Cristinia sonorae</name>
    <dbReference type="NCBI Taxonomy" id="1940300"/>
    <lineage>
        <taxon>Eukaryota</taxon>
        <taxon>Fungi</taxon>
        <taxon>Dikarya</taxon>
        <taxon>Basidiomycota</taxon>
        <taxon>Agaricomycotina</taxon>
        <taxon>Agaricomycetes</taxon>
        <taxon>Agaricomycetidae</taxon>
        <taxon>Agaricales</taxon>
        <taxon>Pleurotineae</taxon>
        <taxon>Stephanosporaceae</taxon>
        <taxon>Cristinia</taxon>
    </lineage>
</organism>